<feature type="compositionally biased region" description="Low complexity" evidence="1">
    <location>
        <begin position="716"/>
        <end position="726"/>
    </location>
</feature>
<evidence type="ECO:0000256" key="1">
    <source>
        <dbReference type="SAM" id="MobiDB-lite"/>
    </source>
</evidence>
<dbReference type="AlphaFoldDB" id="A0ABD3QQ48"/>
<feature type="domain" description="PAS" evidence="2">
    <location>
        <begin position="338"/>
        <end position="408"/>
    </location>
</feature>
<evidence type="ECO:0000313" key="4">
    <source>
        <dbReference type="Proteomes" id="UP001516023"/>
    </source>
</evidence>
<accession>A0ABD3QQ48</accession>
<keyword evidence="4" id="KW-1185">Reference proteome</keyword>
<feature type="compositionally biased region" description="Polar residues" evidence="1">
    <location>
        <begin position="210"/>
        <end position="237"/>
    </location>
</feature>
<reference evidence="3 4" key="1">
    <citation type="journal article" date="2020" name="G3 (Bethesda)">
        <title>Improved Reference Genome for Cyclotella cryptica CCMP332, a Model for Cell Wall Morphogenesis, Salinity Adaptation, and Lipid Production in Diatoms (Bacillariophyta).</title>
        <authorList>
            <person name="Roberts W.R."/>
            <person name="Downey K.M."/>
            <person name="Ruck E.C."/>
            <person name="Traller J.C."/>
            <person name="Alverson A.J."/>
        </authorList>
    </citation>
    <scope>NUCLEOTIDE SEQUENCE [LARGE SCALE GENOMIC DNA]</scope>
    <source>
        <strain evidence="3 4">CCMP332</strain>
    </source>
</reference>
<feature type="region of interest" description="Disordered" evidence="1">
    <location>
        <begin position="430"/>
        <end position="526"/>
    </location>
</feature>
<dbReference type="Proteomes" id="UP001516023">
    <property type="component" value="Unassembled WGS sequence"/>
</dbReference>
<comment type="caution">
    <text evidence="3">The sequence shown here is derived from an EMBL/GenBank/DDBJ whole genome shotgun (WGS) entry which is preliminary data.</text>
</comment>
<feature type="region of interest" description="Disordered" evidence="1">
    <location>
        <begin position="58"/>
        <end position="78"/>
    </location>
</feature>
<feature type="compositionally biased region" description="Basic and acidic residues" evidence="1">
    <location>
        <begin position="733"/>
        <end position="742"/>
    </location>
</feature>
<dbReference type="Pfam" id="PF00989">
    <property type="entry name" value="PAS"/>
    <property type="match status" value="1"/>
</dbReference>
<feature type="compositionally biased region" description="Basic and acidic residues" evidence="1">
    <location>
        <begin position="501"/>
        <end position="526"/>
    </location>
</feature>
<feature type="compositionally biased region" description="Low complexity" evidence="1">
    <location>
        <begin position="583"/>
        <end position="598"/>
    </location>
</feature>
<sequence length="763" mass="83587">MSSDRPTDPNELHRLLSQYQQLFASASQRHQPATGLLRALAATAATSPPTVPQGLELIGDGVRTNNTPLAASSRGARENAAQGLSAFLSQVQLQRQLEAPRPPSPTGNVIGDLFDQLIPPPAHLFSAFPGLNAAAIARALTSSHEQQVQQQVQHRQQQVQRQQHSQLNQFQISLESLYQKLQHQVSNPSSLPAQSEGVCNLGSPAGDNLDASQSHLRCSDTSNQDASSTVKETTTLPISLHGLDSDMPSDGSAPSRSTASPPVYLSARHWSLEELESHVKQLQDSNQAIPQSIAILLASARRKQEKLNAKKLANRKSALSSRARKKAKIDAMAEENVRLKREVSILSSIPDPVVAIDIDGVITFCSRQMERVVLHKAADLIGENIEKLIVPDSMVALRTMIEDVVANEKRAPPKEDGDIARASYVRASSDGFDSEGNSGINSSRSDHCTVSTKSSEQSFPMLEVKVDSCEDISHSSSYRSNKKKGTERADRPISASSASDDYPKTNGNHEDNNVKPSHEESQRDQQLHFCPQQNRVLKSRCSSLSLAEKQEYSSSMTSDSSLSKAEYRPSASNLSEDSGVRESNGSQSNKSSSSSMNNTDKDYLNPPKEVKRKAPLAPACHVRLIRDDLSTIWCELTSSVTTLRAKKLDQKSATNMLSVAKNVVESKIFEEETQELLLCFRPIVEGEKAGEELRFHKTIHKLEDPTLSGDAERDGSSSSGSSKTSTLPKKRKFISDKEDTSEARMCQENTREGNKERRRQDSV</sequence>
<feature type="compositionally biased region" description="Polar residues" evidence="1">
    <location>
        <begin position="435"/>
        <end position="458"/>
    </location>
</feature>
<dbReference type="Gene3D" id="3.30.450.20">
    <property type="entry name" value="PAS domain"/>
    <property type="match status" value="1"/>
</dbReference>
<dbReference type="InterPro" id="IPR000014">
    <property type="entry name" value="PAS"/>
</dbReference>
<proteinExistence type="predicted"/>
<dbReference type="SMART" id="SM00091">
    <property type="entry name" value="PAS"/>
    <property type="match status" value="1"/>
</dbReference>
<dbReference type="InterPro" id="IPR013767">
    <property type="entry name" value="PAS_fold"/>
</dbReference>
<feature type="compositionally biased region" description="Low complexity" evidence="1">
    <location>
        <begin position="553"/>
        <end position="563"/>
    </location>
</feature>
<dbReference type="CDD" id="cd14686">
    <property type="entry name" value="bZIP"/>
    <property type="match status" value="1"/>
</dbReference>
<evidence type="ECO:0000313" key="3">
    <source>
        <dbReference type="EMBL" id="KAL3802237.1"/>
    </source>
</evidence>
<evidence type="ECO:0000259" key="2">
    <source>
        <dbReference type="PROSITE" id="PS50112"/>
    </source>
</evidence>
<dbReference type="NCBIfam" id="TIGR00229">
    <property type="entry name" value="sensory_box"/>
    <property type="match status" value="1"/>
</dbReference>
<dbReference type="SUPFAM" id="SSF55785">
    <property type="entry name" value="PYP-like sensor domain (PAS domain)"/>
    <property type="match status" value="1"/>
</dbReference>
<dbReference type="CDD" id="cd00130">
    <property type="entry name" value="PAS"/>
    <property type="match status" value="1"/>
</dbReference>
<feature type="compositionally biased region" description="Basic and acidic residues" evidence="1">
    <location>
        <begin position="749"/>
        <end position="763"/>
    </location>
</feature>
<dbReference type="PROSITE" id="PS50112">
    <property type="entry name" value="PAS"/>
    <property type="match status" value="1"/>
</dbReference>
<name>A0ABD3QQ48_9STRA</name>
<feature type="region of interest" description="Disordered" evidence="1">
    <location>
        <begin position="548"/>
        <end position="610"/>
    </location>
</feature>
<gene>
    <name evidence="3" type="ORF">HJC23_001781</name>
</gene>
<feature type="region of interest" description="Disordered" evidence="1">
    <location>
        <begin position="704"/>
        <end position="763"/>
    </location>
</feature>
<protein>
    <recommendedName>
        <fullName evidence="2">PAS domain-containing protein</fullName>
    </recommendedName>
</protein>
<feature type="region of interest" description="Disordered" evidence="1">
    <location>
        <begin position="185"/>
        <end position="261"/>
    </location>
</feature>
<organism evidence="3 4">
    <name type="scientific">Cyclotella cryptica</name>
    <dbReference type="NCBI Taxonomy" id="29204"/>
    <lineage>
        <taxon>Eukaryota</taxon>
        <taxon>Sar</taxon>
        <taxon>Stramenopiles</taxon>
        <taxon>Ochrophyta</taxon>
        <taxon>Bacillariophyta</taxon>
        <taxon>Coscinodiscophyceae</taxon>
        <taxon>Thalassiosirophycidae</taxon>
        <taxon>Stephanodiscales</taxon>
        <taxon>Stephanodiscaceae</taxon>
        <taxon>Cyclotella</taxon>
    </lineage>
</organism>
<dbReference type="InterPro" id="IPR035965">
    <property type="entry name" value="PAS-like_dom_sf"/>
</dbReference>
<feature type="compositionally biased region" description="Basic and acidic residues" evidence="1">
    <location>
        <begin position="704"/>
        <end position="715"/>
    </location>
</feature>
<dbReference type="EMBL" id="JABMIG020000021">
    <property type="protein sequence ID" value="KAL3802237.1"/>
    <property type="molecule type" value="Genomic_DNA"/>
</dbReference>
<feature type="compositionally biased region" description="Basic and acidic residues" evidence="1">
    <location>
        <begin position="464"/>
        <end position="473"/>
    </location>
</feature>